<evidence type="ECO:0000259" key="1">
    <source>
        <dbReference type="PROSITE" id="PS51819"/>
    </source>
</evidence>
<sequence>MTDTIPGIHHVTSIASDPRENVDFYTEVLGLRLVKRTVNFDDKFTYHLYYGDETGTPGTILTFFPFVGATRGTVGVGQASATAFVVPPDAIDYWLDRLDDLDVDRDDPEQRFDETVIPLRDHDGQPLELVAGESSVEPWAEGPVLAEYAIRGFHGVTLHSADPESTAAVLETMGYEREASDGDRVRYRAPGDRASVVDLLAREGPRGRQGVGTVHHVAFRTATDETQREWRERLTNAGLSVTPVKDRQYFRSIYFREPGGVLFEIATDAPGFTRDEDAAELGSDLKLPPWLEADRETIEKQLPPISTRGETA</sequence>
<dbReference type="InterPro" id="IPR004360">
    <property type="entry name" value="Glyas_Fos-R_dOase_dom"/>
</dbReference>
<dbReference type="AlphaFoldDB" id="A0ABD6AA55"/>
<keyword evidence="2" id="KW-0223">Dioxygenase</keyword>
<dbReference type="Pfam" id="PF00903">
    <property type="entry name" value="Glyoxalase"/>
    <property type="match status" value="2"/>
</dbReference>
<dbReference type="PANTHER" id="PTHR36110:SF2">
    <property type="entry name" value="RING-CLEAVING DIOXYGENASE MHQE-RELATED"/>
    <property type="match status" value="1"/>
</dbReference>
<dbReference type="InterPro" id="IPR037523">
    <property type="entry name" value="VOC_core"/>
</dbReference>
<dbReference type="Gene3D" id="3.10.180.10">
    <property type="entry name" value="2,3-Dihydroxybiphenyl 1,2-Dioxygenase, domain 1"/>
    <property type="match status" value="2"/>
</dbReference>
<name>A0ABD6AA55_9EURY</name>
<gene>
    <name evidence="2" type="ORF">ACFQPE_08860</name>
</gene>
<dbReference type="PANTHER" id="PTHR36110">
    <property type="entry name" value="RING-CLEAVING DIOXYGENASE MHQE-RELATED"/>
    <property type="match status" value="1"/>
</dbReference>
<dbReference type="InterPro" id="IPR052537">
    <property type="entry name" value="Extradiol_RC_dioxygenase"/>
</dbReference>
<protein>
    <submittedName>
        <fullName evidence="2">Ring-cleaving dioxygenase</fullName>
    </submittedName>
</protein>
<feature type="domain" description="VOC" evidence="1">
    <location>
        <begin position="7"/>
        <end position="132"/>
    </location>
</feature>
<keyword evidence="3" id="KW-1185">Reference proteome</keyword>
<dbReference type="GO" id="GO:0051213">
    <property type="term" value="F:dioxygenase activity"/>
    <property type="evidence" value="ECO:0007669"/>
    <property type="project" value="UniProtKB-KW"/>
</dbReference>
<dbReference type="SUPFAM" id="SSF54593">
    <property type="entry name" value="Glyoxalase/Bleomycin resistance protein/Dihydroxybiphenyl dioxygenase"/>
    <property type="match status" value="1"/>
</dbReference>
<comment type="caution">
    <text evidence="2">The sequence shown here is derived from an EMBL/GenBank/DDBJ whole genome shotgun (WGS) entry which is preliminary data.</text>
</comment>
<feature type="domain" description="VOC" evidence="1">
    <location>
        <begin position="152"/>
        <end position="268"/>
    </location>
</feature>
<dbReference type="EMBL" id="JBHTBF010000002">
    <property type="protein sequence ID" value="MFC7316903.1"/>
    <property type="molecule type" value="Genomic_DNA"/>
</dbReference>
<dbReference type="CDD" id="cd08347">
    <property type="entry name" value="PcpA_C_like"/>
    <property type="match status" value="1"/>
</dbReference>
<evidence type="ECO:0000313" key="3">
    <source>
        <dbReference type="Proteomes" id="UP001596547"/>
    </source>
</evidence>
<dbReference type="PROSITE" id="PS51819">
    <property type="entry name" value="VOC"/>
    <property type="match status" value="2"/>
</dbReference>
<dbReference type="Proteomes" id="UP001596547">
    <property type="component" value="Unassembled WGS sequence"/>
</dbReference>
<dbReference type="InterPro" id="IPR029068">
    <property type="entry name" value="Glyas_Bleomycin-R_OHBP_Dase"/>
</dbReference>
<keyword evidence="2" id="KW-0560">Oxidoreductase</keyword>
<accession>A0ABD6AA55</accession>
<proteinExistence type="predicted"/>
<reference evidence="2 3" key="1">
    <citation type="journal article" date="2019" name="Int. J. Syst. Evol. Microbiol.">
        <title>The Global Catalogue of Microorganisms (GCM) 10K type strain sequencing project: providing services to taxonomists for standard genome sequencing and annotation.</title>
        <authorList>
            <consortium name="The Broad Institute Genomics Platform"/>
            <consortium name="The Broad Institute Genome Sequencing Center for Infectious Disease"/>
            <person name="Wu L."/>
            <person name="Ma J."/>
        </authorList>
    </citation>
    <scope>NUCLEOTIDE SEQUENCE [LARGE SCALE GENOMIC DNA]</scope>
    <source>
        <strain evidence="2 3">PSR21</strain>
    </source>
</reference>
<evidence type="ECO:0000313" key="2">
    <source>
        <dbReference type="EMBL" id="MFC7316903.1"/>
    </source>
</evidence>
<organism evidence="2 3">
    <name type="scientific">Halomarina halobia</name>
    <dbReference type="NCBI Taxonomy" id="3033386"/>
    <lineage>
        <taxon>Archaea</taxon>
        <taxon>Methanobacteriati</taxon>
        <taxon>Methanobacteriota</taxon>
        <taxon>Stenosarchaea group</taxon>
        <taxon>Halobacteria</taxon>
        <taxon>Halobacteriales</taxon>
        <taxon>Natronomonadaceae</taxon>
        <taxon>Halomarina</taxon>
    </lineage>
</organism>
<dbReference type="RefSeq" id="WP_276303838.1">
    <property type="nucleotide sequence ID" value="NZ_CP119992.1"/>
</dbReference>
<dbReference type="GeneID" id="79316444"/>